<feature type="transmembrane region" description="Helical" evidence="6">
    <location>
        <begin position="189"/>
        <end position="211"/>
    </location>
</feature>
<feature type="transmembrane region" description="Helical" evidence="6">
    <location>
        <begin position="441"/>
        <end position="459"/>
    </location>
</feature>
<feature type="transmembrane region" description="Helical" evidence="6">
    <location>
        <begin position="231"/>
        <end position="252"/>
    </location>
</feature>
<accession>A0A197KBB7</accession>
<dbReference type="STRING" id="1314771.A0A197KBB7"/>
<dbReference type="EMBL" id="KV442019">
    <property type="protein sequence ID" value="OAQ33981.1"/>
    <property type="molecule type" value="Genomic_DNA"/>
</dbReference>
<feature type="transmembrane region" description="Helical" evidence="6">
    <location>
        <begin position="324"/>
        <end position="343"/>
    </location>
</feature>
<evidence type="ECO:0000256" key="5">
    <source>
        <dbReference type="ARBA" id="ARBA00023136"/>
    </source>
</evidence>
<reference evidence="7 8" key="1">
    <citation type="submission" date="2016-05" db="EMBL/GenBank/DDBJ databases">
        <title>Genome sequencing reveals origins of a unique bacterial endosymbiosis in the earliest lineages of terrestrial Fungi.</title>
        <authorList>
            <consortium name="DOE Joint Genome Institute"/>
            <person name="Uehling J."/>
            <person name="Gryganskyi A."/>
            <person name="Hameed K."/>
            <person name="Tschaplinski T."/>
            <person name="Misztal P."/>
            <person name="Wu S."/>
            <person name="Desiro A."/>
            <person name="Vande Pol N."/>
            <person name="Du Z.-Y."/>
            <person name="Zienkiewicz A."/>
            <person name="Zienkiewicz K."/>
            <person name="Morin E."/>
            <person name="Tisserant E."/>
            <person name="Splivallo R."/>
            <person name="Hainaut M."/>
            <person name="Henrissat B."/>
            <person name="Ohm R."/>
            <person name="Kuo A."/>
            <person name="Yan J."/>
            <person name="Lipzen A."/>
            <person name="Nolan M."/>
            <person name="Labutti K."/>
            <person name="Barry K."/>
            <person name="Goldstein A."/>
            <person name="Labbe J."/>
            <person name="Schadt C."/>
            <person name="Tuskan G."/>
            <person name="Grigoriev I."/>
            <person name="Martin F."/>
            <person name="Vilgalys R."/>
            <person name="Bonito G."/>
        </authorList>
    </citation>
    <scope>NUCLEOTIDE SEQUENCE [LARGE SCALE GENOMIC DNA]</scope>
    <source>
        <strain evidence="7 8">AG-77</strain>
    </source>
</reference>
<organism evidence="7 8">
    <name type="scientific">Linnemannia elongata AG-77</name>
    <dbReference type="NCBI Taxonomy" id="1314771"/>
    <lineage>
        <taxon>Eukaryota</taxon>
        <taxon>Fungi</taxon>
        <taxon>Fungi incertae sedis</taxon>
        <taxon>Mucoromycota</taxon>
        <taxon>Mortierellomycotina</taxon>
        <taxon>Mortierellomycetes</taxon>
        <taxon>Mortierellales</taxon>
        <taxon>Mortierellaceae</taxon>
        <taxon>Linnemannia</taxon>
    </lineage>
</organism>
<evidence type="ECO:0000256" key="1">
    <source>
        <dbReference type="ARBA" id="ARBA00004141"/>
    </source>
</evidence>
<feature type="transmembrane region" description="Helical" evidence="6">
    <location>
        <begin position="471"/>
        <end position="491"/>
    </location>
</feature>
<dbReference type="InterPro" id="IPR004840">
    <property type="entry name" value="Amino_acid_permease_CS"/>
</dbReference>
<sequence length="529" mass="57479">MDNNEKGHPADYNEDEARLAGLGYKQNMKRQFSGLQNFGFTLTNSSVLIGIVPLFTFGMNTGGPVAAIWGWLMVAFFVMFIGLGMAEICSTFPTAGGLYFWTAKLGGPKWGPMFSWYEAWFNMLGQFAGCSGSVLAAATFLNTMVKVWDPEYEITGTKNFYIMAIMMVLGGLINTAGGRALKVASLVSVVVHIFGTIAIVIVVLVGAPKLQSAEFVFTEFQDHTGYTESSGASPVLVFLLGLLQSQWSMLGYDASAHMSEETEKSYVNGPRGILMSIFASVCIGLCLALALTFGIQDYEVTRLSPLGAAPQIFVDCAGKTGGSILIFLIVFAGFLCGIATVAANSRMLYAFARDGGLPFSPYWTVLNKRTQMPLRLVWLSVVVIIILALPAIGSAAVLSAISGISIIGFTTSYAIPILLRITVGAEGFIQREFNLGAWSKPIGWVACIWTAFIFVIFNLPQTWPVVDMEFFNYTPAAVGFLLIFTTSSWFLSARHWFKGPVSEIALQELDGVVPVSRPDEKQEVIEEAK</sequence>
<feature type="transmembrane region" description="Helical" evidence="6">
    <location>
        <begin position="273"/>
        <end position="295"/>
    </location>
</feature>
<proteinExistence type="predicted"/>
<feature type="transmembrane region" description="Helical" evidence="6">
    <location>
        <begin position="68"/>
        <end position="101"/>
    </location>
</feature>
<dbReference type="PROSITE" id="PS00218">
    <property type="entry name" value="AMINO_ACID_PERMEASE_1"/>
    <property type="match status" value="1"/>
</dbReference>
<comment type="subcellular location">
    <subcellularLocation>
        <location evidence="1">Membrane</location>
        <topology evidence="1">Multi-pass membrane protein</topology>
    </subcellularLocation>
</comment>
<dbReference type="GO" id="GO:0022857">
    <property type="term" value="F:transmembrane transporter activity"/>
    <property type="evidence" value="ECO:0007669"/>
    <property type="project" value="InterPro"/>
</dbReference>
<dbReference type="AlphaFoldDB" id="A0A197KBB7"/>
<name>A0A197KBB7_9FUNG</name>
<evidence type="ECO:0000256" key="4">
    <source>
        <dbReference type="ARBA" id="ARBA00022989"/>
    </source>
</evidence>
<feature type="transmembrane region" description="Helical" evidence="6">
    <location>
        <begin position="35"/>
        <end position="56"/>
    </location>
</feature>
<dbReference type="InterPro" id="IPR002293">
    <property type="entry name" value="AA/rel_permease1"/>
</dbReference>
<dbReference type="Gene3D" id="1.20.1740.10">
    <property type="entry name" value="Amino acid/polyamine transporter I"/>
    <property type="match status" value="1"/>
</dbReference>
<keyword evidence="8" id="KW-1185">Reference proteome</keyword>
<dbReference type="PANTHER" id="PTHR45649">
    <property type="entry name" value="AMINO-ACID PERMEASE BAT1"/>
    <property type="match status" value="1"/>
</dbReference>
<evidence type="ECO:0000256" key="3">
    <source>
        <dbReference type="ARBA" id="ARBA00022692"/>
    </source>
</evidence>
<dbReference type="GO" id="GO:0016020">
    <property type="term" value="C:membrane"/>
    <property type="evidence" value="ECO:0007669"/>
    <property type="project" value="UniProtKB-SubCell"/>
</dbReference>
<keyword evidence="3 6" id="KW-0812">Transmembrane</keyword>
<dbReference type="Pfam" id="PF13520">
    <property type="entry name" value="AA_permease_2"/>
    <property type="match status" value="1"/>
</dbReference>
<protein>
    <submittedName>
        <fullName evidence="7">Amino acid/metabolite permease</fullName>
    </submittedName>
</protein>
<keyword evidence="4 6" id="KW-1133">Transmembrane helix</keyword>
<evidence type="ECO:0000313" key="8">
    <source>
        <dbReference type="Proteomes" id="UP000078512"/>
    </source>
</evidence>
<keyword evidence="2" id="KW-0813">Transport</keyword>
<gene>
    <name evidence="7" type="ORF">K457DRAFT_134305</name>
</gene>
<feature type="transmembrane region" description="Helical" evidence="6">
    <location>
        <begin position="404"/>
        <end position="429"/>
    </location>
</feature>
<feature type="transmembrane region" description="Helical" evidence="6">
    <location>
        <begin position="376"/>
        <end position="398"/>
    </location>
</feature>
<dbReference type="PANTHER" id="PTHR45649:SF26">
    <property type="entry name" value="OS04G0435100 PROTEIN"/>
    <property type="match status" value="1"/>
</dbReference>
<feature type="transmembrane region" description="Helical" evidence="6">
    <location>
        <begin position="160"/>
        <end position="177"/>
    </location>
</feature>
<evidence type="ECO:0000256" key="6">
    <source>
        <dbReference type="SAM" id="Phobius"/>
    </source>
</evidence>
<dbReference type="OrthoDB" id="10054429at2759"/>
<dbReference type="GO" id="GO:0006865">
    <property type="term" value="P:amino acid transport"/>
    <property type="evidence" value="ECO:0007669"/>
    <property type="project" value="InterPro"/>
</dbReference>
<evidence type="ECO:0000256" key="2">
    <source>
        <dbReference type="ARBA" id="ARBA00022448"/>
    </source>
</evidence>
<feature type="transmembrane region" description="Helical" evidence="6">
    <location>
        <begin position="121"/>
        <end position="140"/>
    </location>
</feature>
<evidence type="ECO:0000313" key="7">
    <source>
        <dbReference type="EMBL" id="OAQ33981.1"/>
    </source>
</evidence>
<dbReference type="PIRSF" id="PIRSF006060">
    <property type="entry name" value="AA_transporter"/>
    <property type="match status" value="1"/>
</dbReference>
<keyword evidence="5 6" id="KW-0472">Membrane</keyword>
<dbReference type="Proteomes" id="UP000078512">
    <property type="component" value="Unassembled WGS sequence"/>
</dbReference>